<feature type="domain" description="Helicase ATP-binding" evidence="8">
    <location>
        <begin position="165"/>
        <end position="333"/>
    </location>
</feature>
<dbReference type="PROSITE" id="PS51192">
    <property type="entry name" value="HELICASE_ATP_BIND_1"/>
    <property type="match status" value="1"/>
</dbReference>
<dbReference type="InterPro" id="IPR002464">
    <property type="entry name" value="DNA/RNA_helicase_DEAH_CS"/>
</dbReference>
<dbReference type="InterPro" id="IPR014001">
    <property type="entry name" value="Helicase_ATP-bd"/>
</dbReference>
<dbReference type="InterPro" id="IPR027417">
    <property type="entry name" value="P-loop_NTPase"/>
</dbReference>
<dbReference type="PANTHER" id="PTHR18934:SF237">
    <property type="entry name" value="ATP-DEPENDENT DNA_RNA HELICASE DHX36"/>
    <property type="match status" value="1"/>
</dbReference>
<name>A0AAU9FIJ4_DROMD</name>
<organism evidence="10 11">
    <name type="scientific">Drosophila madeirensis</name>
    <name type="common">Fruit fly</name>
    <dbReference type="NCBI Taxonomy" id="30013"/>
    <lineage>
        <taxon>Eukaryota</taxon>
        <taxon>Metazoa</taxon>
        <taxon>Ecdysozoa</taxon>
        <taxon>Arthropoda</taxon>
        <taxon>Hexapoda</taxon>
        <taxon>Insecta</taxon>
        <taxon>Pterygota</taxon>
        <taxon>Neoptera</taxon>
        <taxon>Endopterygota</taxon>
        <taxon>Diptera</taxon>
        <taxon>Brachycera</taxon>
        <taxon>Muscomorpha</taxon>
        <taxon>Ephydroidea</taxon>
        <taxon>Drosophilidae</taxon>
        <taxon>Drosophila</taxon>
        <taxon>Sophophora</taxon>
    </lineage>
</organism>
<dbReference type="InterPro" id="IPR048333">
    <property type="entry name" value="HA2_WH"/>
</dbReference>
<evidence type="ECO:0000256" key="6">
    <source>
        <dbReference type="ARBA" id="ARBA00022884"/>
    </source>
</evidence>
<dbReference type="Pfam" id="PF00271">
    <property type="entry name" value="Helicase_C"/>
    <property type="match status" value="1"/>
</dbReference>
<dbReference type="EC" id="3.6.4.13" evidence="1"/>
<dbReference type="PROSITE" id="PS51194">
    <property type="entry name" value="HELICASE_CTER"/>
    <property type="match status" value="1"/>
</dbReference>
<evidence type="ECO:0000256" key="4">
    <source>
        <dbReference type="ARBA" id="ARBA00022806"/>
    </source>
</evidence>
<evidence type="ECO:0000256" key="3">
    <source>
        <dbReference type="ARBA" id="ARBA00022801"/>
    </source>
</evidence>
<evidence type="ECO:0000256" key="2">
    <source>
        <dbReference type="ARBA" id="ARBA00022741"/>
    </source>
</evidence>
<sequence>MDRERDSDNYARKGNRPPGLKGKAIGMYYRDQGRQRAKERGKQNKNGGNPEPEVPKIRMGCGVKVPGGVLEQVKKFMQDFNKTPRKSPTDVDEQFELQFRHLLSVNFHQFIAEKKQQNSTLNYINQNLDTKLMEQHRERLQAPNLRERLQAREQLPAMAHAEEIIRTVQQHQVILIVGSTGCGKTTQVPQLLLDHSIVQGRGSDCRIVCTQPRRISAITIAERVSYERGESLGQSVGYQIRLESRKPRDRASITYCTTGVLLQQLQSDPLMHSLSVLILDEIHERSVETDMLMGLLKVILPHRPNLKVILMSATVREQDFCDYFENCPMFRIEGVMFPVRMLYLEDVLSLTNYQFDNNSRGSNRKPKQDRRESVMEHEAMILPYVRRVRHMYDRRVLDQLRLPESEGCEDIDFIADLVYYICEHEPEGAILVFLPGFDKISKLNKALENPQGSVKGQRWRHSLVLYPLHSLMPSVEQQAVFRRPPAGKRKVIMSTIIAETSVTIDDVVYVINSGRTKASNYDIASNIQSLDEVWVSKANTQQRKGRAGRVRPGICYNLFTRAREERMEDIPTPDILRSKLESIILSLKLLHIDNPYDFLGTLISAPEQEAIKNGVLLLMRIGALDKAGILTPLGVHLAKLPVDPQMGKMMLMSALFCCLDPITSAAAALSYKSPFYTPLGQESRVDQVKRRMAHNVRSDHLMVHNTICAYRKSGRSGDRNFCYTNYLSYMTLQQLERMKHQFAELLCNYKFLSSPGLLDKSSNINSEKIPLLRAIIGAGLYPNMAYLRKARRIKNSVRAVHNMSTDDGKRVNFHPSSVNSGESSFDSDYFVYYQRQKSSSLYLLDSTMVFPMALIIFGDGVEAGVADRVPYLCVANTYYFKCNPETAKVVLELRTHLGRLLLKKALCPAPIEEHGEEKQLIKAIELLLSLDEKLDHDSFSSDEIDDI</sequence>
<dbReference type="GO" id="GO:0003678">
    <property type="term" value="F:DNA helicase activity"/>
    <property type="evidence" value="ECO:0007669"/>
    <property type="project" value="TreeGrafter"/>
</dbReference>
<evidence type="ECO:0000313" key="10">
    <source>
        <dbReference type="EMBL" id="BFF95711.1"/>
    </source>
</evidence>
<dbReference type="GO" id="GO:0005737">
    <property type="term" value="C:cytoplasm"/>
    <property type="evidence" value="ECO:0007669"/>
    <property type="project" value="TreeGrafter"/>
</dbReference>
<proteinExistence type="predicted"/>
<evidence type="ECO:0000259" key="8">
    <source>
        <dbReference type="PROSITE" id="PS51192"/>
    </source>
</evidence>
<dbReference type="Proteomes" id="UP001500889">
    <property type="component" value="Chromosome U"/>
</dbReference>
<dbReference type="PANTHER" id="PTHR18934">
    <property type="entry name" value="ATP-DEPENDENT RNA HELICASE"/>
    <property type="match status" value="1"/>
</dbReference>
<dbReference type="InterPro" id="IPR003593">
    <property type="entry name" value="AAA+_ATPase"/>
</dbReference>
<dbReference type="FunFam" id="3.40.50.300:FF:001627">
    <property type="entry name" value="Nuclear DNA helicase II"/>
    <property type="match status" value="1"/>
</dbReference>
<dbReference type="GO" id="GO:0005524">
    <property type="term" value="F:ATP binding"/>
    <property type="evidence" value="ECO:0007669"/>
    <property type="project" value="UniProtKB-KW"/>
</dbReference>
<dbReference type="Pfam" id="PF00270">
    <property type="entry name" value="DEAD"/>
    <property type="match status" value="1"/>
</dbReference>
<keyword evidence="4 10" id="KW-0347">Helicase</keyword>
<dbReference type="GO" id="GO:0016787">
    <property type="term" value="F:hydrolase activity"/>
    <property type="evidence" value="ECO:0007669"/>
    <property type="project" value="UniProtKB-KW"/>
</dbReference>
<dbReference type="InterPro" id="IPR011709">
    <property type="entry name" value="DEAD-box_helicase_OB_fold"/>
</dbReference>
<dbReference type="SMART" id="SM00487">
    <property type="entry name" value="DEXDc"/>
    <property type="match status" value="1"/>
</dbReference>
<dbReference type="CDD" id="cd18791">
    <property type="entry name" value="SF2_C_RHA"/>
    <property type="match status" value="1"/>
</dbReference>
<reference evidence="10 11" key="1">
    <citation type="submission" date="2024-02" db="EMBL/GenBank/DDBJ databases">
        <title>A chromosome-level genome assembly of Drosophila madeirensis, a fruit fly species endemic to Madeira island.</title>
        <authorList>
            <person name="Tomihara K."/>
            <person name="Llopart A."/>
            <person name="Yamamoto D."/>
        </authorList>
    </citation>
    <scope>NUCLEOTIDE SEQUENCE [LARGE SCALE GENOMIC DNA]</scope>
    <source>
        <strain evidence="10 11">RF1</strain>
    </source>
</reference>
<keyword evidence="5" id="KW-0067">ATP-binding</keyword>
<keyword evidence="3" id="KW-0378">Hydrolase</keyword>
<dbReference type="InterPro" id="IPR007502">
    <property type="entry name" value="Helicase-assoc_dom"/>
</dbReference>
<feature type="compositionally biased region" description="Basic and acidic residues" evidence="7">
    <location>
        <begin position="1"/>
        <end position="11"/>
    </location>
</feature>
<dbReference type="PROSITE" id="PS00690">
    <property type="entry name" value="DEAH_ATP_HELICASE"/>
    <property type="match status" value="1"/>
</dbReference>
<dbReference type="Pfam" id="PF07717">
    <property type="entry name" value="OB_NTP_bind"/>
    <property type="match status" value="1"/>
</dbReference>
<keyword evidence="11" id="KW-1185">Reference proteome</keyword>
<evidence type="ECO:0000256" key="1">
    <source>
        <dbReference type="ARBA" id="ARBA00012552"/>
    </source>
</evidence>
<accession>A0AAU9FIJ4</accession>
<dbReference type="SMART" id="SM00847">
    <property type="entry name" value="HA2"/>
    <property type="match status" value="1"/>
</dbReference>
<evidence type="ECO:0000313" key="11">
    <source>
        <dbReference type="Proteomes" id="UP001500889"/>
    </source>
</evidence>
<dbReference type="FunFam" id="3.40.50.300:FF:001528">
    <property type="entry name" value="ATP-dependent RNA helicase YTHDC2"/>
    <property type="match status" value="1"/>
</dbReference>
<dbReference type="Gene3D" id="1.20.120.1080">
    <property type="match status" value="1"/>
</dbReference>
<dbReference type="Pfam" id="PF21010">
    <property type="entry name" value="HA2_C"/>
    <property type="match status" value="1"/>
</dbReference>
<evidence type="ECO:0000256" key="5">
    <source>
        <dbReference type="ARBA" id="ARBA00022840"/>
    </source>
</evidence>
<dbReference type="InterPro" id="IPR011545">
    <property type="entry name" value="DEAD/DEAH_box_helicase_dom"/>
</dbReference>
<feature type="domain" description="Helicase C-terminal" evidence="9">
    <location>
        <begin position="413"/>
        <end position="591"/>
    </location>
</feature>
<dbReference type="SMART" id="SM00382">
    <property type="entry name" value="AAA"/>
    <property type="match status" value="1"/>
</dbReference>
<dbReference type="SMART" id="SM00490">
    <property type="entry name" value="HELICc"/>
    <property type="match status" value="1"/>
</dbReference>
<dbReference type="InterPro" id="IPR001650">
    <property type="entry name" value="Helicase_C-like"/>
</dbReference>
<dbReference type="FunFam" id="1.20.120.1080:FF:000002">
    <property type="entry name" value="Putative ATP-dependent RNA helicase DHX36"/>
    <property type="match status" value="1"/>
</dbReference>
<protein>
    <recommendedName>
        <fullName evidence="1">RNA helicase</fullName>
        <ecNumber evidence="1">3.6.4.13</ecNumber>
    </recommendedName>
</protein>
<dbReference type="EMBL" id="AP029264">
    <property type="protein sequence ID" value="BFF95711.1"/>
    <property type="molecule type" value="Genomic_DNA"/>
</dbReference>
<gene>
    <name evidence="10" type="ORF">DMAD_13056</name>
</gene>
<dbReference type="GO" id="GO:0005634">
    <property type="term" value="C:nucleus"/>
    <property type="evidence" value="ECO:0007669"/>
    <property type="project" value="TreeGrafter"/>
</dbReference>
<dbReference type="AlphaFoldDB" id="A0AAU9FIJ4"/>
<dbReference type="GO" id="GO:0051880">
    <property type="term" value="F:G-quadruplex DNA binding"/>
    <property type="evidence" value="ECO:0007669"/>
    <property type="project" value="TreeGrafter"/>
</dbReference>
<feature type="compositionally biased region" description="Basic and acidic residues" evidence="7">
    <location>
        <begin position="31"/>
        <end position="42"/>
    </location>
</feature>
<dbReference type="Gene3D" id="3.40.50.300">
    <property type="entry name" value="P-loop containing nucleotide triphosphate hydrolases"/>
    <property type="match status" value="2"/>
</dbReference>
<evidence type="ECO:0000259" key="9">
    <source>
        <dbReference type="PROSITE" id="PS51194"/>
    </source>
</evidence>
<dbReference type="SUPFAM" id="SSF52540">
    <property type="entry name" value="P-loop containing nucleoside triphosphate hydrolases"/>
    <property type="match status" value="1"/>
</dbReference>
<dbReference type="GO" id="GO:0002151">
    <property type="term" value="F:G-quadruplex RNA binding"/>
    <property type="evidence" value="ECO:0007669"/>
    <property type="project" value="TreeGrafter"/>
</dbReference>
<keyword evidence="2" id="KW-0547">Nucleotide-binding</keyword>
<dbReference type="GO" id="GO:0003724">
    <property type="term" value="F:RNA helicase activity"/>
    <property type="evidence" value="ECO:0007669"/>
    <property type="project" value="UniProtKB-EC"/>
</dbReference>
<keyword evidence="6" id="KW-0694">RNA-binding</keyword>
<evidence type="ECO:0000256" key="7">
    <source>
        <dbReference type="SAM" id="MobiDB-lite"/>
    </source>
</evidence>
<feature type="region of interest" description="Disordered" evidence="7">
    <location>
        <begin position="1"/>
        <end position="57"/>
    </location>
</feature>
<dbReference type="Pfam" id="PF04408">
    <property type="entry name" value="WHD_HA2"/>
    <property type="match status" value="1"/>
</dbReference>